<keyword evidence="3 6" id="KW-0862">Zinc</keyword>
<sequence length="431" mass="49491">MANSVSPVGNIARGFFNRFQFGLSASTNNHDGLSNNLSSDEPLALWIDRKLVDKVTRILTKIVKLCQRPKMNLKNNPPYIIDILTQIQHHILTVIQEQRGDLDKLNQIEYLTFYFGNLMKKCKYTTNLFKAAKEKIYDTRTIYRCTLNKMSLIFSHMLTELKAIFPSGQYNIDDYRIVDEGACQFWKESFRSRAIIPWTTFRDALERVHGQLSDHESISLKGTMDLTLNQHISIFEFDIFSRLFQPWATIMHNWNSLAISHPGYAAFLTYDDAKNALEPFLDRPGSYIFRLSCTRLGQWAIAYVEESRNVVQTIPNNKPLRQALIDGFNDGIYLYPAGNDANPDLTLDAPSSQQHMTVTKDQYDIYVNMGSTFELCKICAARNKDAYLEPCGHLMCEQCLQRWQLKGGQECPFCRCRIVVINVNVVNTASI</sequence>
<dbReference type="Pfam" id="PF02761">
    <property type="entry name" value="Cbl_N2"/>
    <property type="match status" value="1"/>
</dbReference>
<accession>B3RTT8</accession>
<dbReference type="CTD" id="6752929"/>
<dbReference type="SUPFAM" id="SSF47668">
    <property type="entry name" value="N-terminal domain of cbl (N-cbl)"/>
    <property type="match status" value="1"/>
</dbReference>
<dbReference type="eggNOG" id="KOG1785">
    <property type="taxonomic scope" value="Eukaryota"/>
</dbReference>
<dbReference type="GO" id="GO:0061630">
    <property type="term" value="F:ubiquitin protein ligase activity"/>
    <property type="evidence" value="ECO:0000318"/>
    <property type="project" value="GO_Central"/>
</dbReference>
<dbReference type="InterPro" id="IPR036860">
    <property type="entry name" value="SH2_dom_sf"/>
</dbReference>
<feature type="domain" description="RING-type" evidence="7">
    <location>
        <begin position="376"/>
        <end position="415"/>
    </location>
</feature>
<dbReference type="Pfam" id="PF02762">
    <property type="entry name" value="Cbl_N3"/>
    <property type="match status" value="1"/>
</dbReference>
<dbReference type="Gene3D" id="1.10.238.10">
    <property type="entry name" value="EF-hand"/>
    <property type="match status" value="1"/>
</dbReference>
<evidence type="ECO:0000313" key="10">
    <source>
        <dbReference type="Proteomes" id="UP000009022"/>
    </source>
</evidence>
<dbReference type="UniPathway" id="UPA00143"/>
<dbReference type="OrthoDB" id="7237699at2759"/>
<dbReference type="STRING" id="10228.B3RTT8"/>
<dbReference type="AlphaFoldDB" id="B3RTT8"/>
<dbReference type="GO" id="GO:0045121">
    <property type="term" value="C:membrane raft"/>
    <property type="evidence" value="ECO:0000318"/>
    <property type="project" value="GO_Central"/>
</dbReference>
<dbReference type="Pfam" id="PF02262">
    <property type="entry name" value="Cbl_N"/>
    <property type="match status" value="1"/>
</dbReference>
<dbReference type="InterPro" id="IPR011992">
    <property type="entry name" value="EF-hand-dom_pair"/>
</dbReference>
<dbReference type="Proteomes" id="UP000009022">
    <property type="component" value="Unassembled WGS sequence"/>
</dbReference>
<evidence type="ECO:0000256" key="4">
    <source>
        <dbReference type="ARBA" id="ARBA00022837"/>
    </source>
</evidence>
<dbReference type="InterPro" id="IPR003153">
    <property type="entry name" value="Adaptor_Cbl_N_hlx"/>
</dbReference>
<dbReference type="GO" id="GO:0007166">
    <property type="term" value="P:cell surface receptor signaling pathway"/>
    <property type="evidence" value="ECO:0007669"/>
    <property type="project" value="InterPro"/>
</dbReference>
<dbReference type="SUPFAM" id="SSF55550">
    <property type="entry name" value="SH2 domain"/>
    <property type="match status" value="1"/>
</dbReference>
<dbReference type="InParanoid" id="B3RTT8"/>
<dbReference type="Pfam" id="PF13920">
    <property type="entry name" value="zf-C3HC4_3"/>
    <property type="match status" value="1"/>
</dbReference>
<dbReference type="Gene3D" id="1.20.930.20">
    <property type="entry name" value="Adaptor protein Cbl, N-terminal domain"/>
    <property type="match status" value="1"/>
</dbReference>
<comment type="function">
    <text evidence="6">E3 ubiquitin-protein ligase which accepts ubiquitin from specific E2 ubiquitin-conjugating enzymes, and transfers it to substrates, generally promoting their degradation by the proteasome.</text>
</comment>
<dbReference type="InterPro" id="IPR001841">
    <property type="entry name" value="Znf_RING"/>
</dbReference>
<keyword evidence="4 6" id="KW-0106">Calcium</keyword>
<dbReference type="KEGG" id="tad:TRIADDRAFT_23727"/>
<dbReference type="PROSITE" id="PS50089">
    <property type="entry name" value="ZF_RING_2"/>
    <property type="match status" value="1"/>
</dbReference>
<dbReference type="Gene3D" id="3.30.505.10">
    <property type="entry name" value="SH2 domain"/>
    <property type="match status" value="1"/>
</dbReference>
<evidence type="ECO:0000256" key="2">
    <source>
        <dbReference type="ARBA" id="ARBA00022771"/>
    </source>
</evidence>
<keyword evidence="6" id="KW-0833">Ubl conjugation pathway</keyword>
<dbReference type="SUPFAM" id="SSF47473">
    <property type="entry name" value="EF-hand"/>
    <property type="match status" value="1"/>
</dbReference>
<dbReference type="PANTHER" id="PTHR23007">
    <property type="entry name" value="CBL"/>
    <property type="match status" value="1"/>
</dbReference>
<dbReference type="RefSeq" id="XP_002112227.1">
    <property type="nucleotide sequence ID" value="XM_002112191.1"/>
</dbReference>
<keyword evidence="10" id="KW-1185">Reference proteome</keyword>
<proteinExistence type="predicted"/>
<keyword evidence="2 5" id="KW-0863">Zinc-finger</keyword>
<protein>
    <recommendedName>
        <fullName evidence="6">E3 ubiquitin-protein ligase CBL</fullName>
        <ecNumber evidence="6">2.3.2.27</ecNumber>
    </recommendedName>
</protein>
<dbReference type="InterPro" id="IPR024159">
    <property type="entry name" value="Cbl_PTB"/>
</dbReference>
<dbReference type="OMA" id="FEICKIC"/>
<dbReference type="FunFam" id="1.20.930.20:FF:000007">
    <property type="entry name" value="Cbl proto-oncogene C, E3 ubiquitin protein ligase"/>
    <property type="match status" value="1"/>
</dbReference>
<evidence type="ECO:0000256" key="3">
    <source>
        <dbReference type="ARBA" id="ARBA00022833"/>
    </source>
</evidence>
<evidence type="ECO:0000256" key="5">
    <source>
        <dbReference type="PROSITE-ProRule" id="PRU00175"/>
    </source>
</evidence>
<dbReference type="FunCoup" id="B3RTT8">
    <property type="interactions" value="154"/>
</dbReference>
<evidence type="ECO:0000259" key="8">
    <source>
        <dbReference type="PROSITE" id="PS51506"/>
    </source>
</evidence>
<dbReference type="InterPro" id="IPR014742">
    <property type="entry name" value="Adaptor_Cbl_SH2-like"/>
</dbReference>
<dbReference type="PhylomeDB" id="B3RTT8"/>
<dbReference type="GO" id="GO:0008270">
    <property type="term" value="F:zinc ion binding"/>
    <property type="evidence" value="ECO:0007669"/>
    <property type="project" value="UniProtKB-KW"/>
</dbReference>
<organism evidence="9 10">
    <name type="scientific">Trichoplax adhaerens</name>
    <name type="common">Trichoplax reptans</name>
    <dbReference type="NCBI Taxonomy" id="10228"/>
    <lineage>
        <taxon>Eukaryota</taxon>
        <taxon>Metazoa</taxon>
        <taxon>Placozoa</taxon>
        <taxon>Uniplacotomia</taxon>
        <taxon>Trichoplacea</taxon>
        <taxon>Trichoplacidae</taxon>
        <taxon>Trichoplax</taxon>
    </lineage>
</organism>
<dbReference type="InterPro" id="IPR024162">
    <property type="entry name" value="Adaptor_Cbl"/>
</dbReference>
<dbReference type="GO" id="GO:0005886">
    <property type="term" value="C:plasma membrane"/>
    <property type="evidence" value="ECO:0000318"/>
    <property type="project" value="GO_Central"/>
</dbReference>
<dbReference type="EC" id="2.3.2.27" evidence="6"/>
<reference evidence="9 10" key="1">
    <citation type="journal article" date="2008" name="Nature">
        <title>The Trichoplax genome and the nature of placozoans.</title>
        <authorList>
            <person name="Srivastava M."/>
            <person name="Begovic E."/>
            <person name="Chapman J."/>
            <person name="Putnam N.H."/>
            <person name="Hellsten U."/>
            <person name="Kawashima T."/>
            <person name="Kuo A."/>
            <person name="Mitros T."/>
            <person name="Salamov A."/>
            <person name="Carpenter M.L."/>
            <person name="Signorovitch A.Y."/>
            <person name="Moreno M.A."/>
            <person name="Kamm K."/>
            <person name="Grimwood J."/>
            <person name="Schmutz J."/>
            <person name="Shapiro H."/>
            <person name="Grigoriev I.V."/>
            <person name="Buss L.W."/>
            <person name="Schierwater B."/>
            <person name="Dellaporta S.L."/>
            <person name="Rokhsar D.S."/>
        </authorList>
    </citation>
    <scope>NUCLEOTIDE SEQUENCE [LARGE SCALE GENOMIC DNA]</scope>
    <source>
        <strain evidence="9 10">Grell-BS-1999</strain>
    </source>
</reference>
<dbReference type="GeneID" id="6752929"/>
<evidence type="ECO:0000259" key="7">
    <source>
        <dbReference type="PROSITE" id="PS50089"/>
    </source>
</evidence>
<dbReference type="GO" id="GO:0005509">
    <property type="term" value="F:calcium ion binding"/>
    <property type="evidence" value="ECO:0007669"/>
    <property type="project" value="UniProtKB-UniRule"/>
</dbReference>
<keyword evidence="6" id="KW-0808">Transferase</keyword>
<feature type="domain" description="Cbl-PTB" evidence="8">
    <location>
        <begin position="41"/>
        <end position="347"/>
    </location>
</feature>
<comment type="pathway">
    <text evidence="6">Protein modification; protein ubiquitination.</text>
</comment>
<dbReference type="HOGENOM" id="CLU_013535_2_0_1"/>
<dbReference type="SUPFAM" id="SSF57850">
    <property type="entry name" value="RING/U-box"/>
    <property type="match status" value="1"/>
</dbReference>
<evidence type="ECO:0000256" key="6">
    <source>
        <dbReference type="RuleBase" id="RU367001"/>
    </source>
</evidence>
<comment type="catalytic activity">
    <reaction evidence="6">
        <text>S-ubiquitinyl-[E2 ubiquitin-conjugating enzyme]-L-cysteine + [acceptor protein]-L-lysine = [E2 ubiquitin-conjugating enzyme]-L-cysteine + N(6)-ubiquitinyl-[acceptor protein]-L-lysine.</text>
        <dbReference type="EC" id="2.3.2.27"/>
    </reaction>
</comment>
<dbReference type="GO" id="GO:0016567">
    <property type="term" value="P:protein ubiquitination"/>
    <property type="evidence" value="ECO:0007669"/>
    <property type="project" value="UniProtKB-UniPathway"/>
</dbReference>
<name>B3RTT8_TRIAD</name>
<dbReference type="GO" id="GO:0042059">
    <property type="term" value="P:negative regulation of epidermal growth factor receptor signaling pathway"/>
    <property type="evidence" value="ECO:0000318"/>
    <property type="project" value="GO_Central"/>
</dbReference>
<dbReference type="GO" id="GO:0001784">
    <property type="term" value="F:phosphotyrosine residue binding"/>
    <property type="evidence" value="ECO:0007669"/>
    <property type="project" value="UniProtKB-UniRule"/>
</dbReference>
<dbReference type="Gene3D" id="3.30.40.10">
    <property type="entry name" value="Zinc/RING finger domain, C3HC4 (zinc finger)"/>
    <property type="match status" value="1"/>
</dbReference>
<dbReference type="EMBL" id="DS985244">
    <property type="protein sequence ID" value="EDV26194.1"/>
    <property type="molecule type" value="Genomic_DNA"/>
</dbReference>
<evidence type="ECO:0000256" key="1">
    <source>
        <dbReference type="ARBA" id="ARBA00022723"/>
    </source>
</evidence>
<evidence type="ECO:0000313" key="9">
    <source>
        <dbReference type="EMBL" id="EDV26194.1"/>
    </source>
</evidence>
<gene>
    <name evidence="9" type="ORF">TRIADDRAFT_23727</name>
</gene>
<dbReference type="PANTHER" id="PTHR23007:SF11">
    <property type="entry name" value="E3 UBIQUITIN-PROTEIN LIGASE CBL"/>
    <property type="match status" value="1"/>
</dbReference>
<dbReference type="SMART" id="SM00184">
    <property type="entry name" value="RING"/>
    <property type="match status" value="1"/>
</dbReference>
<keyword evidence="1 6" id="KW-0479">Metal-binding</keyword>
<dbReference type="PROSITE" id="PS51506">
    <property type="entry name" value="CBL_PTB"/>
    <property type="match status" value="1"/>
</dbReference>
<dbReference type="GO" id="GO:0007165">
    <property type="term" value="P:signal transduction"/>
    <property type="evidence" value="ECO:0000318"/>
    <property type="project" value="GO_Central"/>
</dbReference>
<dbReference type="InterPro" id="IPR036537">
    <property type="entry name" value="Adaptor_Cbl_N_dom_sf"/>
</dbReference>
<dbReference type="InterPro" id="IPR013083">
    <property type="entry name" value="Znf_RING/FYVE/PHD"/>
</dbReference>
<comment type="domain">
    <text evidence="6">The N-terminus is composed of the phosphotyrosine binding (PTB) domain, a short linker region and the RING-type zinc finger. The PTB domain, which is also called TKB (tyrosine kinase binding) domain, is composed of three different subdomains: a four-helix bundle (4H), a calcium-binding EF hand and a divergent SH2 domain.</text>
</comment>
<dbReference type="InterPro" id="IPR014741">
    <property type="entry name" value="Adaptor_Cbl_EF_hand-like"/>
</dbReference>
<dbReference type="CDD" id="cd09920">
    <property type="entry name" value="SH2_Cbl-b_TKB"/>
    <property type="match status" value="1"/>
</dbReference>
<dbReference type="PROSITE" id="PS00518">
    <property type="entry name" value="ZF_RING_1"/>
    <property type="match status" value="1"/>
</dbReference>
<dbReference type="InterPro" id="IPR017907">
    <property type="entry name" value="Znf_RING_CS"/>
</dbReference>